<evidence type="ECO:0000313" key="2">
    <source>
        <dbReference type="Proteomes" id="UP001162030"/>
    </source>
</evidence>
<gene>
    <name evidence="1" type="ORF">MSZNOR_1837</name>
</gene>
<name>A0ABN8X407_9GAMM</name>
<dbReference type="Proteomes" id="UP001162030">
    <property type="component" value="Chromosome"/>
</dbReference>
<proteinExistence type="predicted"/>
<dbReference type="EMBL" id="OX458333">
    <property type="protein sequence ID" value="CAI8814232.1"/>
    <property type="molecule type" value="Genomic_DNA"/>
</dbReference>
<sequence length="112" mass="12125">MASPIAFQEIVEQSFPRELVQRRGLRDDAVEVENNGVVIAPSEDVLCRLGIHETSVMSTVKTSASLLDLGLSKIRQDVYQAGETLHCRAKSPRGTPMSAVTNALPDCSPDVC</sequence>
<evidence type="ECO:0000313" key="1">
    <source>
        <dbReference type="EMBL" id="CAI8814232.1"/>
    </source>
</evidence>
<protein>
    <submittedName>
        <fullName evidence="1">Uncharacterized protein</fullName>
    </submittedName>
</protein>
<organism evidence="1 2">
    <name type="scientific">Methylocaldum szegediense</name>
    <dbReference type="NCBI Taxonomy" id="73780"/>
    <lineage>
        <taxon>Bacteria</taxon>
        <taxon>Pseudomonadati</taxon>
        <taxon>Pseudomonadota</taxon>
        <taxon>Gammaproteobacteria</taxon>
        <taxon>Methylococcales</taxon>
        <taxon>Methylococcaceae</taxon>
        <taxon>Methylocaldum</taxon>
    </lineage>
</organism>
<reference evidence="1 2" key="1">
    <citation type="submission" date="2023-03" db="EMBL/GenBank/DDBJ databases">
        <authorList>
            <person name="Pearce D."/>
        </authorList>
    </citation>
    <scope>NUCLEOTIDE SEQUENCE [LARGE SCALE GENOMIC DNA]</scope>
    <source>
        <strain evidence="1">Msz</strain>
    </source>
</reference>
<accession>A0ABN8X407</accession>
<keyword evidence="2" id="KW-1185">Reference proteome</keyword>